<reference evidence="1 2" key="1">
    <citation type="submission" date="2021-05" db="EMBL/GenBank/DDBJ databases">
        <title>Genome Assembly of Synthetic Allotetraploid Brassica napus Reveals Homoeologous Exchanges between Subgenomes.</title>
        <authorList>
            <person name="Davis J.T."/>
        </authorList>
    </citation>
    <scope>NUCLEOTIDE SEQUENCE [LARGE SCALE GENOMIC DNA]</scope>
    <source>
        <strain evidence="2">cv. Da-Ae</strain>
        <tissue evidence="1">Seedling</tissue>
    </source>
</reference>
<feature type="non-terminal residue" evidence="1">
    <location>
        <position position="1"/>
    </location>
</feature>
<dbReference type="EMBL" id="JAGKQM010000966">
    <property type="protein sequence ID" value="KAH0852827.1"/>
    <property type="molecule type" value="Genomic_DNA"/>
</dbReference>
<name>A0ABQ7XA37_BRANA</name>
<comment type="caution">
    <text evidence="1">The sequence shown here is derived from an EMBL/GenBank/DDBJ whole genome shotgun (WGS) entry which is preliminary data.</text>
</comment>
<sequence length="31" mass="3504">FSSDFSEELIQEMKFGCCDLWRRGGELCGGC</sequence>
<evidence type="ECO:0000313" key="2">
    <source>
        <dbReference type="Proteomes" id="UP000824890"/>
    </source>
</evidence>
<proteinExistence type="predicted"/>
<evidence type="ECO:0000313" key="1">
    <source>
        <dbReference type="EMBL" id="KAH0852827.1"/>
    </source>
</evidence>
<dbReference type="Proteomes" id="UP000824890">
    <property type="component" value="Unassembled WGS sequence"/>
</dbReference>
<accession>A0ABQ7XA37</accession>
<protein>
    <submittedName>
        <fullName evidence="1">Uncharacterized protein</fullName>
    </submittedName>
</protein>
<gene>
    <name evidence="1" type="ORF">HID58_093679</name>
</gene>
<keyword evidence="2" id="KW-1185">Reference proteome</keyword>
<organism evidence="1 2">
    <name type="scientific">Brassica napus</name>
    <name type="common">Rape</name>
    <dbReference type="NCBI Taxonomy" id="3708"/>
    <lineage>
        <taxon>Eukaryota</taxon>
        <taxon>Viridiplantae</taxon>
        <taxon>Streptophyta</taxon>
        <taxon>Embryophyta</taxon>
        <taxon>Tracheophyta</taxon>
        <taxon>Spermatophyta</taxon>
        <taxon>Magnoliopsida</taxon>
        <taxon>eudicotyledons</taxon>
        <taxon>Gunneridae</taxon>
        <taxon>Pentapetalae</taxon>
        <taxon>rosids</taxon>
        <taxon>malvids</taxon>
        <taxon>Brassicales</taxon>
        <taxon>Brassicaceae</taxon>
        <taxon>Brassiceae</taxon>
        <taxon>Brassica</taxon>
    </lineage>
</organism>